<evidence type="ECO:0000313" key="2">
    <source>
        <dbReference type="EMBL" id="QHU31006.1"/>
    </source>
</evidence>
<keyword evidence="1" id="KW-1133">Transmembrane helix</keyword>
<organism evidence="2">
    <name type="scientific">viral metagenome</name>
    <dbReference type="NCBI Taxonomy" id="1070528"/>
    <lineage>
        <taxon>unclassified sequences</taxon>
        <taxon>metagenomes</taxon>
        <taxon>organismal metagenomes</taxon>
    </lineage>
</organism>
<keyword evidence="1" id="KW-0812">Transmembrane</keyword>
<dbReference type="AlphaFoldDB" id="A0A6C0LJ82"/>
<sequence>MSESQNSQQIMNDIQSLQKMEQQMFSSLESNPNLSQSQKTDLSDKINKISSIRDNLYKNIGGMNLFFQKSFESSRGTLSEQLNAVGIIEDQLKKARTRLKVMEAEKMNKVRLVEINDYFGSKYEEHALLMKIIILTLIPVIILILLFNKQIISSRVFYVLLVIVAIIGGVFMGYRFFSIIRRDNMEYQTYDWYFDASAAPQPGDVSNSDPWLTLPGGCVESACCSDNMTYDASLNICVADTTESFITESMIENMISSSTNQNKYKQGNNSNFLPKVSDSFIDYKM</sequence>
<accession>A0A6C0LJ82</accession>
<feature type="transmembrane region" description="Helical" evidence="1">
    <location>
        <begin position="157"/>
        <end position="177"/>
    </location>
</feature>
<name>A0A6C0LJ82_9ZZZZ</name>
<dbReference type="EMBL" id="MN740522">
    <property type="protein sequence ID" value="QHU31006.1"/>
    <property type="molecule type" value="Genomic_DNA"/>
</dbReference>
<evidence type="ECO:0000256" key="1">
    <source>
        <dbReference type="SAM" id="Phobius"/>
    </source>
</evidence>
<proteinExistence type="predicted"/>
<keyword evidence="1" id="KW-0472">Membrane</keyword>
<protein>
    <submittedName>
        <fullName evidence="2">Uncharacterized protein</fullName>
    </submittedName>
</protein>
<reference evidence="2" key="1">
    <citation type="journal article" date="2020" name="Nature">
        <title>Giant virus diversity and host interactions through global metagenomics.</title>
        <authorList>
            <person name="Schulz F."/>
            <person name="Roux S."/>
            <person name="Paez-Espino D."/>
            <person name="Jungbluth S."/>
            <person name="Walsh D.A."/>
            <person name="Denef V.J."/>
            <person name="McMahon K.D."/>
            <person name="Konstantinidis K.T."/>
            <person name="Eloe-Fadrosh E.A."/>
            <person name="Kyrpides N.C."/>
            <person name="Woyke T."/>
        </authorList>
    </citation>
    <scope>NUCLEOTIDE SEQUENCE</scope>
    <source>
        <strain evidence="2">GVMAG-M-3300027892-73</strain>
    </source>
</reference>
<feature type="transmembrane region" description="Helical" evidence="1">
    <location>
        <begin position="128"/>
        <end position="151"/>
    </location>
</feature>